<dbReference type="EMBL" id="DF236951">
    <property type="protein sequence ID" value="GAQ77688.1"/>
    <property type="molecule type" value="Genomic_DNA"/>
</dbReference>
<evidence type="ECO:0000256" key="1">
    <source>
        <dbReference type="SAM" id="Coils"/>
    </source>
</evidence>
<name>A0A1Y1HPC3_KLENI</name>
<proteinExistence type="predicted"/>
<organism evidence="2 3">
    <name type="scientific">Klebsormidium nitens</name>
    <name type="common">Green alga</name>
    <name type="synonym">Ulothrix nitens</name>
    <dbReference type="NCBI Taxonomy" id="105231"/>
    <lineage>
        <taxon>Eukaryota</taxon>
        <taxon>Viridiplantae</taxon>
        <taxon>Streptophyta</taxon>
        <taxon>Klebsormidiophyceae</taxon>
        <taxon>Klebsormidiales</taxon>
        <taxon>Klebsormidiaceae</taxon>
        <taxon>Klebsormidium</taxon>
    </lineage>
</organism>
<dbReference type="Proteomes" id="UP000054558">
    <property type="component" value="Unassembled WGS sequence"/>
</dbReference>
<feature type="coiled-coil region" evidence="1">
    <location>
        <begin position="100"/>
        <end position="127"/>
    </location>
</feature>
<dbReference type="AlphaFoldDB" id="A0A1Y1HPC3"/>
<keyword evidence="3" id="KW-1185">Reference proteome</keyword>
<sequence length="171" mass="17598">MASLALKSSASAFSGLALQAPSARRPANTKIACRDARTTCIRAGEQVPQEGYLFSRRSLSLAAAAAAVALANQPAALAARRGGGKVEEAKAKLPEDDPKLSALEKRAMVKARQLEELKAKVAKEKAKAGDSAPAEIQSNVATVVNKAKEAPAAVADVAKEVVEAVPTPSAE</sequence>
<keyword evidence="1" id="KW-0175">Coiled coil</keyword>
<accession>A0A1Y1HPC3</accession>
<gene>
    <name evidence="2" type="ORF">KFL_000020500</name>
</gene>
<evidence type="ECO:0000313" key="2">
    <source>
        <dbReference type="EMBL" id="GAQ77688.1"/>
    </source>
</evidence>
<reference evidence="2 3" key="1">
    <citation type="journal article" date="2014" name="Nat. Commun.">
        <title>Klebsormidium flaccidum genome reveals primary factors for plant terrestrial adaptation.</title>
        <authorList>
            <person name="Hori K."/>
            <person name="Maruyama F."/>
            <person name="Fujisawa T."/>
            <person name="Togashi T."/>
            <person name="Yamamoto N."/>
            <person name="Seo M."/>
            <person name="Sato S."/>
            <person name="Yamada T."/>
            <person name="Mori H."/>
            <person name="Tajima N."/>
            <person name="Moriyama T."/>
            <person name="Ikeuchi M."/>
            <person name="Watanabe M."/>
            <person name="Wada H."/>
            <person name="Kobayashi K."/>
            <person name="Saito M."/>
            <person name="Masuda T."/>
            <person name="Sasaki-Sekimoto Y."/>
            <person name="Mashiguchi K."/>
            <person name="Awai K."/>
            <person name="Shimojima M."/>
            <person name="Masuda S."/>
            <person name="Iwai M."/>
            <person name="Nobusawa T."/>
            <person name="Narise T."/>
            <person name="Kondo S."/>
            <person name="Saito H."/>
            <person name="Sato R."/>
            <person name="Murakawa M."/>
            <person name="Ihara Y."/>
            <person name="Oshima-Yamada Y."/>
            <person name="Ohtaka K."/>
            <person name="Satoh M."/>
            <person name="Sonobe K."/>
            <person name="Ishii M."/>
            <person name="Ohtani R."/>
            <person name="Kanamori-Sato M."/>
            <person name="Honoki R."/>
            <person name="Miyazaki D."/>
            <person name="Mochizuki H."/>
            <person name="Umetsu J."/>
            <person name="Higashi K."/>
            <person name="Shibata D."/>
            <person name="Kamiya Y."/>
            <person name="Sato N."/>
            <person name="Nakamura Y."/>
            <person name="Tabata S."/>
            <person name="Ida S."/>
            <person name="Kurokawa K."/>
            <person name="Ohta H."/>
        </authorList>
    </citation>
    <scope>NUCLEOTIDE SEQUENCE [LARGE SCALE GENOMIC DNA]</scope>
    <source>
        <strain evidence="2 3">NIES-2285</strain>
    </source>
</reference>
<protein>
    <submittedName>
        <fullName evidence="2">Uncharacterized protein</fullName>
    </submittedName>
</protein>
<evidence type="ECO:0000313" key="3">
    <source>
        <dbReference type="Proteomes" id="UP000054558"/>
    </source>
</evidence>